<evidence type="ECO:0000313" key="1">
    <source>
        <dbReference type="EMBL" id="KAG1808959.1"/>
    </source>
</evidence>
<dbReference type="GeneID" id="64625560"/>
<dbReference type="OrthoDB" id="5600002at2759"/>
<organism evidence="1 2">
    <name type="scientific">Suillus subaureus</name>
    <dbReference type="NCBI Taxonomy" id="48587"/>
    <lineage>
        <taxon>Eukaryota</taxon>
        <taxon>Fungi</taxon>
        <taxon>Dikarya</taxon>
        <taxon>Basidiomycota</taxon>
        <taxon>Agaricomycotina</taxon>
        <taxon>Agaricomycetes</taxon>
        <taxon>Agaricomycetidae</taxon>
        <taxon>Boletales</taxon>
        <taxon>Suillineae</taxon>
        <taxon>Suillaceae</taxon>
        <taxon>Suillus</taxon>
    </lineage>
</organism>
<gene>
    <name evidence="1" type="ORF">BJ212DRAFT_1280136</name>
</gene>
<proteinExistence type="predicted"/>
<name>A0A9P7J8W5_9AGAM</name>
<comment type="caution">
    <text evidence="1">The sequence shown here is derived from an EMBL/GenBank/DDBJ whole genome shotgun (WGS) entry which is preliminary data.</text>
</comment>
<dbReference type="RefSeq" id="XP_041188951.1">
    <property type="nucleotide sequence ID" value="XM_041331543.1"/>
</dbReference>
<keyword evidence="2" id="KW-1185">Reference proteome</keyword>
<dbReference type="AlphaFoldDB" id="A0A9P7J8W5"/>
<evidence type="ECO:0000313" key="2">
    <source>
        <dbReference type="Proteomes" id="UP000807769"/>
    </source>
</evidence>
<dbReference type="Proteomes" id="UP000807769">
    <property type="component" value="Unassembled WGS sequence"/>
</dbReference>
<accession>A0A9P7J8W5</accession>
<protein>
    <submittedName>
        <fullName evidence="1">Uncharacterized protein</fullName>
    </submittedName>
</protein>
<dbReference type="EMBL" id="JABBWG010000036">
    <property type="protein sequence ID" value="KAG1808959.1"/>
    <property type="molecule type" value="Genomic_DNA"/>
</dbReference>
<feature type="non-terminal residue" evidence="1">
    <location>
        <position position="1"/>
    </location>
</feature>
<reference evidence="1" key="1">
    <citation type="journal article" date="2020" name="New Phytol.">
        <title>Comparative genomics reveals dynamic genome evolution in host specialist ectomycorrhizal fungi.</title>
        <authorList>
            <person name="Lofgren L.A."/>
            <person name="Nguyen N.H."/>
            <person name="Vilgalys R."/>
            <person name="Ruytinx J."/>
            <person name="Liao H.L."/>
            <person name="Branco S."/>
            <person name="Kuo A."/>
            <person name="LaButti K."/>
            <person name="Lipzen A."/>
            <person name="Andreopoulos W."/>
            <person name="Pangilinan J."/>
            <person name="Riley R."/>
            <person name="Hundley H."/>
            <person name="Na H."/>
            <person name="Barry K."/>
            <person name="Grigoriev I.V."/>
            <person name="Stajich J.E."/>
            <person name="Kennedy P.G."/>
        </authorList>
    </citation>
    <scope>NUCLEOTIDE SEQUENCE</scope>
    <source>
        <strain evidence="1">MN1</strain>
    </source>
</reference>
<sequence>FNIYIYDYYNKHRFCKTACELLVETDILPDSAPPINARQGLLFEYVLLDLFLKRLVTQYVALQMVECFLGTFHSKKQWNRNG</sequence>